<keyword evidence="3" id="KW-0819">tRNA processing</keyword>
<evidence type="ECO:0000256" key="4">
    <source>
        <dbReference type="ARBA" id="ARBA00022741"/>
    </source>
</evidence>
<feature type="domain" description="tRNA-specific 2-thiouridylase MnmA-like C-terminal" evidence="8">
    <location>
        <begin position="3"/>
        <end position="86"/>
    </location>
</feature>
<evidence type="ECO:0000256" key="5">
    <source>
        <dbReference type="ARBA" id="ARBA00022840"/>
    </source>
</evidence>
<accession>A0A4U5P5J6</accession>
<sequence length="178" mass="19457">MLKTFRVGSLRWLSGSPPDETNQLKCKEERARHGPAFYDCRVKVELGAHGHEEVAVVHLCEDDQGLEAGQFTAFYQRRTCIGSGVILEAWDDQGFSVCQKALELARLEDKSKLGKPVKVRVKPETSGKESVQKDGIELDRVSAENPSCCHKLAKGPRACLQAAAGGGFLEQTTGNVTD</sequence>
<dbReference type="GO" id="GO:0008033">
    <property type="term" value="P:tRNA processing"/>
    <property type="evidence" value="ECO:0007669"/>
    <property type="project" value="UniProtKB-KW"/>
</dbReference>
<dbReference type="GO" id="GO:0016740">
    <property type="term" value="F:transferase activity"/>
    <property type="evidence" value="ECO:0007669"/>
    <property type="project" value="UniProtKB-KW"/>
</dbReference>
<evidence type="ECO:0000313" key="9">
    <source>
        <dbReference type="EMBL" id="TKR91619.1"/>
    </source>
</evidence>
<comment type="caution">
    <text evidence="9">The sequence shown here is derived from an EMBL/GenBank/DDBJ whole genome shotgun (WGS) entry which is preliminary data.</text>
</comment>
<keyword evidence="2 9" id="KW-0808">Transferase</keyword>
<evidence type="ECO:0000256" key="7">
    <source>
        <dbReference type="ARBA" id="ARBA00023157"/>
    </source>
</evidence>
<gene>
    <name evidence="9" type="ORF">D5086_0000220640</name>
</gene>
<dbReference type="GO" id="GO:0005524">
    <property type="term" value="F:ATP binding"/>
    <property type="evidence" value="ECO:0007669"/>
    <property type="project" value="UniProtKB-KW"/>
</dbReference>
<evidence type="ECO:0000259" key="8">
    <source>
        <dbReference type="Pfam" id="PF20258"/>
    </source>
</evidence>
<keyword evidence="1" id="KW-0820">tRNA-binding</keyword>
<keyword evidence="6" id="KW-0694">RNA-binding</keyword>
<protein>
    <submittedName>
        <fullName evidence="9">tRNA methyl transferase family protein</fullName>
    </submittedName>
</protein>
<evidence type="ECO:0000256" key="1">
    <source>
        <dbReference type="ARBA" id="ARBA00022555"/>
    </source>
</evidence>
<keyword evidence="4" id="KW-0547">Nucleotide-binding</keyword>
<keyword evidence="5" id="KW-0067">ATP-binding</keyword>
<evidence type="ECO:0000256" key="2">
    <source>
        <dbReference type="ARBA" id="ARBA00022679"/>
    </source>
</evidence>
<dbReference type="EMBL" id="RCHU01000760">
    <property type="protein sequence ID" value="TKR91619.1"/>
    <property type="molecule type" value="Genomic_DNA"/>
</dbReference>
<keyword evidence="7" id="KW-1015">Disulfide bond</keyword>
<dbReference type="Gene3D" id="2.40.30.10">
    <property type="entry name" value="Translation factors"/>
    <property type="match status" value="1"/>
</dbReference>
<reference evidence="9" key="1">
    <citation type="submission" date="2018-10" db="EMBL/GenBank/DDBJ databases">
        <title>Population genomic analysis revealed the cold adaptation of white poplar.</title>
        <authorList>
            <person name="Liu Y.-J."/>
        </authorList>
    </citation>
    <scope>NUCLEOTIDE SEQUENCE [LARGE SCALE GENOMIC DNA]</scope>
    <source>
        <strain evidence="9">PAL-ZL1</strain>
    </source>
</reference>
<dbReference type="InterPro" id="IPR051305">
    <property type="entry name" value="tRNA_2-thiouridylase_MnmA"/>
</dbReference>
<dbReference type="STRING" id="43335.A0A4U5P5J6"/>
<dbReference type="GO" id="GO:0000049">
    <property type="term" value="F:tRNA binding"/>
    <property type="evidence" value="ECO:0007669"/>
    <property type="project" value="UniProtKB-KW"/>
</dbReference>
<evidence type="ECO:0000256" key="3">
    <source>
        <dbReference type="ARBA" id="ARBA00022694"/>
    </source>
</evidence>
<organism evidence="9">
    <name type="scientific">Populus alba</name>
    <name type="common">White poplar</name>
    <dbReference type="NCBI Taxonomy" id="43335"/>
    <lineage>
        <taxon>Eukaryota</taxon>
        <taxon>Viridiplantae</taxon>
        <taxon>Streptophyta</taxon>
        <taxon>Embryophyta</taxon>
        <taxon>Tracheophyta</taxon>
        <taxon>Spermatophyta</taxon>
        <taxon>Magnoliopsida</taxon>
        <taxon>eudicotyledons</taxon>
        <taxon>Gunneridae</taxon>
        <taxon>Pentapetalae</taxon>
        <taxon>rosids</taxon>
        <taxon>fabids</taxon>
        <taxon>Malpighiales</taxon>
        <taxon>Salicaceae</taxon>
        <taxon>Saliceae</taxon>
        <taxon>Populus</taxon>
    </lineage>
</organism>
<dbReference type="PANTHER" id="PTHR43052:SF1">
    <property type="entry name" value="TRNA-5-TAURINOMETHYLURIDINE 2-SULFURTRANSFERASE"/>
    <property type="match status" value="1"/>
</dbReference>
<evidence type="ECO:0000256" key="6">
    <source>
        <dbReference type="ARBA" id="ARBA00022884"/>
    </source>
</evidence>
<dbReference type="Pfam" id="PF20258">
    <property type="entry name" value="tRNA_Me_trans_C"/>
    <property type="match status" value="1"/>
</dbReference>
<dbReference type="AlphaFoldDB" id="A0A4U5P5J6"/>
<proteinExistence type="predicted"/>
<dbReference type="PANTHER" id="PTHR43052">
    <property type="match status" value="1"/>
</dbReference>
<dbReference type="InterPro" id="IPR046885">
    <property type="entry name" value="MnmA-like_C"/>
</dbReference>
<name>A0A4U5P5J6_POPAL</name>